<dbReference type="AlphaFoldDB" id="A0A6G0Z416"/>
<dbReference type="Proteomes" id="UP000478052">
    <property type="component" value="Unassembled WGS sequence"/>
</dbReference>
<evidence type="ECO:0000313" key="1">
    <source>
        <dbReference type="EMBL" id="KAF0764993.1"/>
    </source>
</evidence>
<gene>
    <name evidence="1" type="ORF">FWK35_00009525</name>
</gene>
<accession>A0A6G0Z416</accession>
<keyword evidence="2" id="KW-1185">Reference proteome</keyword>
<sequence length="52" mass="6166">NRSTFTAPKRGDRHKNIIVKSIHSSLRSESKNNIVLKLITIKYFLHVYYKHL</sequence>
<reference evidence="1 2" key="1">
    <citation type="submission" date="2019-08" db="EMBL/GenBank/DDBJ databases">
        <title>Whole genome of Aphis craccivora.</title>
        <authorList>
            <person name="Voronova N.V."/>
            <person name="Shulinski R.S."/>
            <person name="Bandarenka Y.V."/>
            <person name="Zhorov D.G."/>
            <person name="Warner D."/>
        </authorList>
    </citation>
    <scope>NUCLEOTIDE SEQUENCE [LARGE SCALE GENOMIC DNA]</scope>
    <source>
        <strain evidence="1">180601</strain>
        <tissue evidence="1">Whole Body</tissue>
    </source>
</reference>
<protein>
    <submittedName>
        <fullName evidence="1">Uncharacterized protein</fullName>
    </submittedName>
</protein>
<name>A0A6G0Z416_APHCR</name>
<evidence type="ECO:0000313" key="2">
    <source>
        <dbReference type="Proteomes" id="UP000478052"/>
    </source>
</evidence>
<dbReference type="EMBL" id="VUJU01001509">
    <property type="protein sequence ID" value="KAF0764993.1"/>
    <property type="molecule type" value="Genomic_DNA"/>
</dbReference>
<organism evidence="1 2">
    <name type="scientific">Aphis craccivora</name>
    <name type="common">Cowpea aphid</name>
    <dbReference type="NCBI Taxonomy" id="307492"/>
    <lineage>
        <taxon>Eukaryota</taxon>
        <taxon>Metazoa</taxon>
        <taxon>Ecdysozoa</taxon>
        <taxon>Arthropoda</taxon>
        <taxon>Hexapoda</taxon>
        <taxon>Insecta</taxon>
        <taxon>Pterygota</taxon>
        <taxon>Neoptera</taxon>
        <taxon>Paraneoptera</taxon>
        <taxon>Hemiptera</taxon>
        <taxon>Sternorrhyncha</taxon>
        <taxon>Aphidomorpha</taxon>
        <taxon>Aphidoidea</taxon>
        <taxon>Aphididae</taxon>
        <taxon>Aphidini</taxon>
        <taxon>Aphis</taxon>
        <taxon>Aphis</taxon>
    </lineage>
</organism>
<feature type="non-terminal residue" evidence="1">
    <location>
        <position position="1"/>
    </location>
</feature>
<comment type="caution">
    <text evidence="1">The sequence shown here is derived from an EMBL/GenBank/DDBJ whole genome shotgun (WGS) entry which is preliminary data.</text>
</comment>
<proteinExistence type="predicted"/>